<dbReference type="GO" id="GO:0032993">
    <property type="term" value="C:protein-DNA complex"/>
    <property type="evidence" value="ECO:0007669"/>
    <property type="project" value="TreeGrafter"/>
</dbReference>
<evidence type="ECO:0000256" key="5">
    <source>
        <dbReference type="ARBA" id="ARBA00023163"/>
    </source>
</evidence>
<dbReference type="InterPro" id="IPR036388">
    <property type="entry name" value="WH-like_DNA-bd_sf"/>
</dbReference>
<dbReference type="AlphaFoldDB" id="B1ZVR8"/>
<organism evidence="9 10">
    <name type="scientific">Opitutus terrae (strain DSM 11246 / JCM 15787 / PB90-1)</name>
    <dbReference type="NCBI Taxonomy" id="452637"/>
    <lineage>
        <taxon>Bacteria</taxon>
        <taxon>Pseudomonadati</taxon>
        <taxon>Verrucomicrobiota</taxon>
        <taxon>Opitutia</taxon>
        <taxon>Opitutales</taxon>
        <taxon>Opitutaceae</taxon>
        <taxon>Opitutus</taxon>
    </lineage>
</organism>
<dbReference type="PROSITE" id="PS50110">
    <property type="entry name" value="RESPONSE_REGULATORY"/>
    <property type="match status" value="1"/>
</dbReference>
<dbReference type="PANTHER" id="PTHR48111">
    <property type="entry name" value="REGULATOR OF RPOS"/>
    <property type="match status" value="1"/>
</dbReference>
<dbReference type="CDD" id="cd06170">
    <property type="entry name" value="LuxR_C_like"/>
    <property type="match status" value="1"/>
</dbReference>
<keyword evidence="1 6" id="KW-0597">Phosphoprotein</keyword>
<dbReference type="RefSeq" id="WP_012374541.1">
    <property type="nucleotide sequence ID" value="NC_010571.1"/>
</dbReference>
<dbReference type="OrthoDB" id="9804747at2"/>
<evidence type="ECO:0000256" key="4">
    <source>
        <dbReference type="ARBA" id="ARBA00023125"/>
    </source>
</evidence>
<dbReference type="CDD" id="cd19920">
    <property type="entry name" value="REC_PA4781-like"/>
    <property type="match status" value="1"/>
</dbReference>
<protein>
    <submittedName>
        <fullName evidence="9">Two component transcriptional regulator, LuxR family</fullName>
    </submittedName>
</protein>
<evidence type="ECO:0000256" key="1">
    <source>
        <dbReference type="ARBA" id="ARBA00022553"/>
    </source>
</evidence>
<feature type="domain" description="Response regulatory" evidence="8">
    <location>
        <begin position="4"/>
        <end position="120"/>
    </location>
</feature>
<evidence type="ECO:0000256" key="6">
    <source>
        <dbReference type="PROSITE-ProRule" id="PRU00169"/>
    </source>
</evidence>
<feature type="modified residue" description="4-aspartylphosphate" evidence="6">
    <location>
        <position position="53"/>
    </location>
</feature>
<dbReference type="InterPro" id="IPR016032">
    <property type="entry name" value="Sig_transdc_resp-reg_C-effctor"/>
</dbReference>
<dbReference type="SUPFAM" id="SSF46894">
    <property type="entry name" value="C-terminal effector domain of the bipartite response regulators"/>
    <property type="match status" value="1"/>
</dbReference>
<evidence type="ECO:0000313" key="9">
    <source>
        <dbReference type="EMBL" id="ACB75004.1"/>
    </source>
</evidence>
<dbReference type="PRINTS" id="PR00038">
    <property type="entry name" value="HTHLUXR"/>
</dbReference>
<dbReference type="PROSITE" id="PS50043">
    <property type="entry name" value="HTH_LUXR_2"/>
    <property type="match status" value="1"/>
</dbReference>
<keyword evidence="4" id="KW-0238">DNA-binding</keyword>
<evidence type="ECO:0000259" key="7">
    <source>
        <dbReference type="PROSITE" id="PS50043"/>
    </source>
</evidence>
<dbReference type="SMART" id="SM00448">
    <property type="entry name" value="REC"/>
    <property type="match status" value="1"/>
</dbReference>
<reference evidence="9 10" key="1">
    <citation type="journal article" date="2011" name="J. Bacteriol.">
        <title>Genome sequence of the verrucomicrobium Opitutus terrae PB90-1, an abundant inhabitant of rice paddy soil ecosystems.</title>
        <authorList>
            <person name="van Passel M.W."/>
            <person name="Kant R."/>
            <person name="Palva A."/>
            <person name="Copeland A."/>
            <person name="Lucas S."/>
            <person name="Lapidus A."/>
            <person name="Glavina del Rio T."/>
            <person name="Pitluck S."/>
            <person name="Goltsman E."/>
            <person name="Clum A."/>
            <person name="Sun H."/>
            <person name="Schmutz J."/>
            <person name="Larimer F.W."/>
            <person name="Land M.L."/>
            <person name="Hauser L."/>
            <person name="Kyrpides N."/>
            <person name="Mikhailova N."/>
            <person name="Richardson P.P."/>
            <person name="Janssen P.H."/>
            <person name="de Vos W.M."/>
            <person name="Smidt H."/>
        </authorList>
    </citation>
    <scope>NUCLEOTIDE SEQUENCE [LARGE SCALE GENOMIC DNA]</scope>
    <source>
        <strain evidence="10">DSM 11246 / JCM 15787 / PB90-1</strain>
    </source>
</reference>
<dbReference type="eggNOG" id="COG2197">
    <property type="taxonomic scope" value="Bacteria"/>
</dbReference>
<name>B1ZVR8_OPITP</name>
<keyword evidence="10" id="KW-1185">Reference proteome</keyword>
<dbReference type="InterPro" id="IPR039420">
    <property type="entry name" value="WalR-like"/>
</dbReference>
<keyword evidence="2" id="KW-0902">Two-component regulatory system</keyword>
<feature type="domain" description="HTH luxR-type" evidence="7">
    <location>
        <begin position="229"/>
        <end position="295"/>
    </location>
</feature>
<dbReference type="Gene3D" id="3.40.50.2300">
    <property type="match status" value="1"/>
</dbReference>
<dbReference type="SUPFAM" id="SSF52172">
    <property type="entry name" value="CheY-like"/>
    <property type="match status" value="1"/>
</dbReference>
<sequence length="301" mass="32336">MTKTVLIIDDVPANVGVLLDVLAAAGFEVAVAESGQSALEQLAWLKPDIILLDVLMPGLDGFETCRRLKAREATADVPVLFMTALTEVVDKVKGFAAGAVDYLAKPLHPEEVLARVNAHLKIREQQQLLEQRADELDREVQRRVLAEREVQRVLERGLIVIGAKDEILFASDRARTLLTRHFPGVTGSRVVLALLTGELPAGLKLSAPADRTTRPLVVHLDEVPRAASPAQLAPLGLTPRETEILFWVAQGKTNAEIGTILGAAPATVKKHVENLLPKLGVETRLAAALRATELLSGGAAG</sequence>
<keyword evidence="3" id="KW-0805">Transcription regulation</keyword>
<gene>
    <name evidence="9" type="ordered locus">Oter_1720</name>
</gene>
<dbReference type="Pfam" id="PF00072">
    <property type="entry name" value="Response_reg"/>
    <property type="match status" value="1"/>
</dbReference>
<dbReference type="Gene3D" id="1.10.10.10">
    <property type="entry name" value="Winged helix-like DNA-binding domain superfamily/Winged helix DNA-binding domain"/>
    <property type="match status" value="1"/>
</dbReference>
<evidence type="ECO:0000256" key="2">
    <source>
        <dbReference type="ARBA" id="ARBA00023012"/>
    </source>
</evidence>
<dbReference type="STRING" id="452637.Oter_1720"/>
<dbReference type="Pfam" id="PF00196">
    <property type="entry name" value="GerE"/>
    <property type="match status" value="1"/>
</dbReference>
<dbReference type="GO" id="GO:0000976">
    <property type="term" value="F:transcription cis-regulatory region binding"/>
    <property type="evidence" value="ECO:0007669"/>
    <property type="project" value="TreeGrafter"/>
</dbReference>
<proteinExistence type="predicted"/>
<dbReference type="SMART" id="SM00421">
    <property type="entry name" value="HTH_LUXR"/>
    <property type="match status" value="1"/>
</dbReference>
<evidence type="ECO:0000313" key="10">
    <source>
        <dbReference type="Proteomes" id="UP000007013"/>
    </source>
</evidence>
<dbReference type="GO" id="GO:0000156">
    <property type="term" value="F:phosphorelay response regulator activity"/>
    <property type="evidence" value="ECO:0007669"/>
    <property type="project" value="TreeGrafter"/>
</dbReference>
<dbReference type="HOGENOM" id="CLU_000445_90_4_0"/>
<dbReference type="PANTHER" id="PTHR48111:SF1">
    <property type="entry name" value="TWO-COMPONENT RESPONSE REGULATOR ORR33"/>
    <property type="match status" value="1"/>
</dbReference>
<evidence type="ECO:0000259" key="8">
    <source>
        <dbReference type="PROSITE" id="PS50110"/>
    </source>
</evidence>
<dbReference type="KEGG" id="ote:Oter_1720"/>
<dbReference type="InterPro" id="IPR011006">
    <property type="entry name" value="CheY-like_superfamily"/>
</dbReference>
<dbReference type="Proteomes" id="UP000007013">
    <property type="component" value="Chromosome"/>
</dbReference>
<dbReference type="GO" id="GO:0005829">
    <property type="term" value="C:cytosol"/>
    <property type="evidence" value="ECO:0007669"/>
    <property type="project" value="TreeGrafter"/>
</dbReference>
<dbReference type="InterPro" id="IPR001789">
    <property type="entry name" value="Sig_transdc_resp-reg_receiver"/>
</dbReference>
<dbReference type="eggNOG" id="COG3437">
    <property type="taxonomic scope" value="Bacteria"/>
</dbReference>
<dbReference type="GO" id="GO:0006355">
    <property type="term" value="P:regulation of DNA-templated transcription"/>
    <property type="evidence" value="ECO:0007669"/>
    <property type="project" value="InterPro"/>
</dbReference>
<dbReference type="EMBL" id="CP001032">
    <property type="protein sequence ID" value="ACB75004.1"/>
    <property type="molecule type" value="Genomic_DNA"/>
</dbReference>
<dbReference type="InterPro" id="IPR000792">
    <property type="entry name" value="Tscrpt_reg_LuxR_C"/>
</dbReference>
<evidence type="ECO:0000256" key="3">
    <source>
        <dbReference type="ARBA" id="ARBA00023015"/>
    </source>
</evidence>
<accession>B1ZVR8</accession>
<keyword evidence="5" id="KW-0804">Transcription</keyword>